<gene>
    <name evidence="1" type="ORF">BDM02DRAFT_3123628</name>
</gene>
<proteinExistence type="predicted"/>
<organism evidence="1 2">
    <name type="scientific">Thelephora ganbajun</name>
    <name type="common">Ganba fungus</name>
    <dbReference type="NCBI Taxonomy" id="370292"/>
    <lineage>
        <taxon>Eukaryota</taxon>
        <taxon>Fungi</taxon>
        <taxon>Dikarya</taxon>
        <taxon>Basidiomycota</taxon>
        <taxon>Agaricomycotina</taxon>
        <taxon>Agaricomycetes</taxon>
        <taxon>Thelephorales</taxon>
        <taxon>Thelephoraceae</taxon>
        <taxon>Thelephora</taxon>
    </lineage>
</organism>
<dbReference type="Proteomes" id="UP000886501">
    <property type="component" value="Unassembled WGS sequence"/>
</dbReference>
<accession>A0ACB6Z0N7</accession>
<dbReference type="EMBL" id="MU118250">
    <property type="protein sequence ID" value="KAF9643295.1"/>
    <property type="molecule type" value="Genomic_DNA"/>
</dbReference>
<evidence type="ECO:0000313" key="1">
    <source>
        <dbReference type="EMBL" id="KAF9643295.1"/>
    </source>
</evidence>
<reference evidence="1" key="1">
    <citation type="submission" date="2019-10" db="EMBL/GenBank/DDBJ databases">
        <authorList>
            <consortium name="DOE Joint Genome Institute"/>
            <person name="Kuo A."/>
            <person name="Miyauchi S."/>
            <person name="Kiss E."/>
            <person name="Drula E."/>
            <person name="Kohler A."/>
            <person name="Sanchez-Garcia M."/>
            <person name="Andreopoulos B."/>
            <person name="Barry K.W."/>
            <person name="Bonito G."/>
            <person name="Buee M."/>
            <person name="Carver A."/>
            <person name="Chen C."/>
            <person name="Cichocki N."/>
            <person name="Clum A."/>
            <person name="Culley D."/>
            <person name="Crous P.W."/>
            <person name="Fauchery L."/>
            <person name="Girlanda M."/>
            <person name="Hayes R."/>
            <person name="Keri Z."/>
            <person name="Labutti K."/>
            <person name="Lipzen A."/>
            <person name="Lombard V."/>
            <person name="Magnuson J."/>
            <person name="Maillard F."/>
            <person name="Morin E."/>
            <person name="Murat C."/>
            <person name="Nolan M."/>
            <person name="Ohm R."/>
            <person name="Pangilinan J."/>
            <person name="Pereira M."/>
            <person name="Perotto S."/>
            <person name="Peter M."/>
            <person name="Riley R."/>
            <person name="Sitrit Y."/>
            <person name="Stielow B."/>
            <person name="Szollosi G."/>
            <person name="Zifcakova L."/>
            <person name="Stursova M."/>
            <person name="Spatafora J.W."/>
            <person name="Tedersoo L."/>
            <person name="Vaario L.-M."/>
            <person name="Yamada A."/>
            <person name="Yan M."/>
            <person name="Wang P."/>
            <person name="Xu J."/>
            <person name="Bruns T."/>
            <person name="Baldrian P."/>
            <person name="Vilgalys R."/>
            <person name="Henrissat B."/>
            <person name="Grigoriev I.V."/>
            <person name="Hibbett D."/>
            <person name="Nagy L.G."/>
            <person name="Martin F.M."/>
        </authorList>
    </citation>
    <scope>NUCLEOTIDE SEQUENCE</scope>
    <source>
        <strain evidence="1">P2</strain>
    </source>
</reference>
<comment type="caution">
    <text evidence="1">The sequence shown here is derived from an EMBL/GenBank/DDBJ whole genome shotgun (WGS) entry which is preliminary data.</text>
</comment>
<name>A0ACB6Z0N7_THEGA</name>
<protein>
    <submittedName>
        <fullName evidence="1">Uncharacterized protein</fullName>
    </submittedName>
</protein>
<reference evidence="1" key="2">
    <citation type="journal article" date="2020" name="Nat. Commun.">
        <title>Large-scale genome sequencing of mycorrhizal fungi provides insights into the early evolution of symbiotic traits.</title>
        <authorList>
            <person name="Miyauchi S."/>
            <person name="Kiss E."/>
            <person name="Kuo A."/>
            <person name="Drula E."/>
            <person name="Kohler A."/>
            <person name="Sanchez-Garcia M."/>
            <person name="Morin E."/>
            <person name="Andreopoulos B."/>
            <person name="Barry K.W."/>
            <person name="Bonito G."/>
            <person name="Buee M."/>
            <person name="Carver A."/>
            <person name="Chen C."/>
            <person name="Cichocki N."/>
            <person name="Clum A."/>
            <person name="Culley D."/>
            <person name="Crous P.W."/>
            <person name="Fauchery L."/>
            <person name="Girlanda M."/>
            <person name="Hayes R.D."/>
            <person name="Keri Z."/>
            <person name="LaButti K."/>
            <person name="Lipzen A."/>
            <person name="Lombard V."/>
            <person name="Magnuson J."/>
            <person name="Maillard F."/>
            <person name="Murat C."/>
            <person name="Nolan M."/>
            <person name="Ohm R.A."/>
            <person name="Pangilinan J."/>
            <person name="Pereira M.F."/>
            <person name="Perotto S."/>
            <person name="Peter M."/>
            <person name="Pfister S."/>
            <person name="Riley R."/>
            <person name="Sitrit Y."/>
            <person name="Stielow J.B."/>
            <person name="Szollosi G."/>
            <person name="Zifcakova L."/>
            <person name="Stursova M."/>
            <person name="Spatafora J.W."/>
            <person name="Tedersoo L."/>
            <person name="Vaario L.M."/>
            <person name="Yamada A."/>
            <person name="Yan M."/>
            <person name="Wang P."/>
            <person name="Xu J."/>
            <person name="Bruns T."/>
            <person name="Baldrian P."/>
            <person name="Vilgalys R."/>
            <person name="Dunand C."/>
            <person name="Henrissat B."/>
            <person name="Grigoriev I.V."/>
            <person name="Hibbett D."/>
            <person name="Nagy L.G."/>
            <person name="Martin F.M."/>
        </authorList>
    </citation>
    <scope>NUCLEOTIDE SEQUENCE</scope>
    <source>
        <strain evidence="1">P2</strain>
    </source>
</reference>
<sequence length="179" mass="19268">MVPRLDVVSEEPEDQGDAEVPPRVSMEGSSPGPLDDTGDAPFLVPDGGDGVEGEEAVSADENAPDREADVTPHPVDLPADEEVPLRSDSDRPNLLLHYRLPASPAIRAVVVLREVDTSVDSNTTLVGIRQAMDRSPMAAGSLMLFRSTNLIYLICLRRKVNTIPGRLAQVPRTSRSHLG</sequence>
<evidence type="ECO:0000313" key="2">
    <source>
        <dbReference type="Proteomes" id="UP000886501"/>
    </source>
</evidence>
<keyword evidence="2" id="KW-1185">Reference proteome</keyword>